<evidence type="ECO:0000313" key="1">
    <source>
        <dbReference type="EMBL" id="CAK9018861.1"/>
    </source>
</evidence>
<organism evidence="1 2">
    <name type="scientific">Durusdinium trenchii</name>
    <dbReference type="NCBI Taxonomy" id="1381693"/>
    <lineage>
        <taxon>Eukaryota</taxon>
        <taxon>Sar</taxon>
        <taxon>Alveolata</taxon>
        <taxon>Dinophyceae</taxon>
        <taxon>Suessiales</taxon>
        <taxon>Symbiodiniaceae</taxon>
        <taxon>Durusdinium</taxon>
    </lineage>
</organism>
<gene>
    <name evidence="1" type="ORF">CCMP2556_LOCUS13440</name>
</gene>
<keyword evidence="2" id="KW-1185">Reference proteome</keyword>
<comment type="caution">
    <text evidence="1">The sequence shown here is derived from an EMBL/GenBank/DDBJ whole genome shotgun (WGS) entry which is preliminary data.</text>
</comment>
<name>A0ABP0JX34_9DINO</name>
<accession>A0ABP0JX34</accession>
<protein>
    <submittedName>
        <fullName evidence="1">Uncharacterized protein</fullName>
    </submittedName>
</protein>
<dbReference type="Proteomes" id="UP001642484">
    <property type="component" value="Unassembled WGS sequence"/>
</dbReference>
<proteinExistence type="predicted"/>
<sequence>MPTGTNKLKHEPGVGWSMLQLLHPQPAMVPVMLLWPVFSSASINANWSMNREVCNLFTKQQWCKRLLLQGGSLLLQHGSLLPIRIRQLSCTRMTCVVIAIATASSAPWLVIQSWTRGPSGCTPARCSQPVRAEQAKAASAYLFEESRRCHSGHCRTKETLAQSSLLVVLVRGFPCLGGSGWLGPVVVLPSSLRLLLKGVVWLGGIFFNQICE</sequence>
<reference evidence="1 2" key="1">
    <citation type="submission" date="2024-02" db="EMBL/GenBank/DDBJ databases">
        <authorList>
            <person name="Chen Y."/>
            <person name="Shah S."/>
            <person name="Dougan E. K."/>
            <person name="Thang M."/>
            <person name="Chan C."/>
        </authorList>
    </citation>
    <scope>NUCLEOTIDE SEQUENCE [LARGE SCALE GENOMIC DNA]</scope>
</reference>
<dbReference type="EMBL" id="CAXAMN010006703">
    <property type="protein sequence ID" value="CAK9018861.1"/>
    <property type="molecule type" value="Genomic_DNA"/>
</dbReference>
<evidence type="ECO:0000313" key="2">
    <source>
        <dbReference type="Proteomes" id="UP001642484"/>
    </source>
</evidence>